<dbReference type="Proteomes" id="UP000596387">
    <property type="component" value="Chromosome"/>
</dbReference>
<evidence type="ECO:0000313" key="3">
    <source>
        <dbReference type="EMBL" id="QRF66161.1"/>
    </source>
</evidence>
<evidence type="ECO:0000256" key="1">
    <source>
        <dbReference type="ARBA" id="ARBA00023002"/>
    </source>
</evidence>
<protein>
    <submittedName>
        <fullName evidence="3">Aldehyde dehydrogenase family protein</fullName>
    </submittedName>
</protein>
<evidence type="ECO:0000259" key="2">
    <source>
        <dbReference type="Pfam" id="PF00171"/>
    </source>
</evidence>
<evidence type="ECO:0000313" key="4">
    <source>
        <dbReference type="Proteomes" id="UP000596387"/>
    </source>
</evidence>
<feature type="domain" description="Aldehyde dehydrogenase" evidence="2">
    <location>
        <begin position="30"/>
        <end position="189"/>
    </location>
</feature>
<dbReference type="InterPro" id="IPR015590">
    <property type="entry name" value="Aldehyde_DH_dom"/>
</dbReference>
<gene>
    <name evidence="3" type="ORF">GQA70_07510</name>
</gene>
<name>A0ABX7F7N7_9RHOB</name>
<keyword evidence="1" id="KW-0560">Oxidoreductase</keyword>
<dbReference type="EMBL" id="CP047166">
    <property type="protein sequence ID" value="QRF66161.1"/>
    <property type="molecule type" value="Genomic_DNA"/>
</dbReference>
<dbReference type="SUPFAM" id="SSF53720">
    <property type="entry name" value="ALDH-like"/>
    <property type="match status" value="1"/>
</dbReference>
<reference evidence="3 4" key="1">
    <citation type="submission" date="2019-12" db="EMBL/GenBank/DDBJ databases">
        <title>Complete Genome Sequence of a Quorum-Sensing Bacterium,Rhodobacteraceae bacterium C31, Isolated from a marine microalgae symbiotic bacteria.</title>
        <authorList>
            <person name="Zhang Y."/>
        </authorList>
    </citation>
    <scope>NUCLEOTIDE SEQUENCE [LARGE SCALE GENOMIC DNA]</scope>
    <source>
        <strain evidence="3 4">C31</strain>
    </source>
</reference>
<dbReference type="Pfam" id="PF00171">
    <property type="entry name" value="Aldedh"/>
    <property type="match status" value="1"/>
</dbReference>
<dbReference type="InterPro" id="IPR016162">
    <property type="entry name" value="Ald_DH_N"/>
</dbReference>
<dbReference type="Gene3D" id="3.40.605.10">
    <property type="entry name" value="Aldehyde Dehydrogenase, Chain A, domain 1"/>
    <property type="match status" value="1"/>
</dbReference>
<sequence length="219" mass="23139">MTGAVYPEAGGGAIDFGVMVGFPGKRDGAALRAMTFNQRAKIFEALGGYFHERRKAFYDLTFRIGGTLADHRIGVEGGLGTIFFYASTGRHVMPGDVVLHDPRWNTWAAAAPSWASTSIGPDGAWLCISTLSALRSGHAGKAGPGFAGRGASVVKTATATCPVTELCVRMMLESGLLPEVAMQLVTGGLGDTLERLDCQDCAEDKLPELLGDPGTHFYI</sequence>
<dbReference type="RefSeq" id="WP_156145525.1">
    <property type="nucleotide sequence ID" value="NZ_CP047166.1"/>
</dbReference>
<keyword evidence="4" id="KW-1185">Reference proteome</keyword>
<organism evidence="3 4">
    <name type="scientific">Ponticoccus alexandrii</name>
    <dbReference type="NCBI Taxonomy" id="1943633"/>
    <lineage>
        <taxon>Bacteria</taxon>
        <taxon>Pseudomonadati</taxon>
        <taxon>Pseudomonadota</taxon>
        <taxon>Alphaproteobacteria</taxon>
        <taxon>Rhodobacterales</taxon>
        <taxon>Roseobacteraceae</taxon>
        <taxon>Ponticoccus</taxon>
    </lineage>
</organism>
<accession>A0ABX7F7N7</accession>
<dbReference type="InterPro" id="IPR016161">
    <property type="entry name" value="Ald_DH/histidinol_DH"/>
</dbReference>
<proteinExistence type="predicted"/>